<evidence type="ECO:0000256" key="1">
    <source>
        <dbReference type="SAM" id="SignalP"/>
    </source>
</evidence>
<evidence type="ECO:0000313" key="3">
    <source>
        <dbReference type="Proteomes" id="UP000761264"/>
    </source>
</evidence>
<accession>A0A967EZD6</accession>
<feature type="signal peptide" evidence="1">
    <location>
        <begin position="1"/>
        <end position="16"/>
    </location>
</feature>
<organism evidence="2 3">
    <name type="scientific">Pelagibius litoralis</name>
    <dbReference type="NCBI Taxonomy" id="374515"/>
    <lineage>
        <taxon>Bacteria</taxon>
        <taxon>Pseudomonadati</taxon>
        <taxon>Pseudomonadota</taxon>
        <taxon>Alphaproteobacteria</taxon>
        <taxon>Rhodospirillales</taxon>
        <taxon>Rhodovibrionaceae</taxon>
        <taxon>Pelagibius</taxon>
    </lineage>
</organism>
<evidence type="ECO:0000313" key="2">
    <source>
        <dbReference type="EMBL" id="NIA70208.1"/>
    </source>
</evidence>
<feature type="chain" id="PRO_5036717704" evidence="1">
    <location>
        <begin position="17"/>
        <end position="333"/>
    </location>
</feature>
<dbReference type="PANTHER" id="PTHR42941">
    <property type="entry name" value="SLL1037 PROTEIN"/>
    <property type="match status" value="1"/>
</dbReference>
<sequence>MAAVILLCFAASPLAAEQLSLFRIGTGGIGGTYYPIAGLVAQAISNPAGHCEAEEVCGVPGLVAVAQSSSGSVANVKGIAAGQIESGFVQSDVAFWAFSGVGAFEEDGRQTSLRAIANLYPESFHIVVRDESDIESVGDLAGRRVALDEAGSGTLVGAELVLEAFDLVETGVFVSYLKSDDAMEKLVTGELDAFFLIAGYPAKVIQWASEQAKIRLLPLNGPETAELVKVNPFLQLDVIPGGTYEGVRKVETLTVAAQWITRDDVSEETVYGILQALWRSDARRLLDRGHAKGRAIRLETALEGVGIPLHAGALRFYREVGVLRRRTGAPDPS</sequence>
<keyword evidence="1" id="KW-0732">Signal</keyword>
<dbReference type="PANTHER" id="PTHR42941:SF1">
    <property type="entry name" value="SLL1037 PROTEIN"/>
    <property type="match status" value="1"/>
</dbReference>
<dbReference type="AlphaFoldDB" id="A0A967EZD6"/>
<keyword evidence="3" id="KW-1185">Reference proteome</keyword>
<dbReference type="Proteomes" id="UP000761264">
    <property type="component" value="Unassembled WGS sequence"/>
</dbReference>
<dbReference type="InterPro" id="IPR011852">
    <property type="entry name" value="TRAP_TAXI"/>
</dbReference>
<dbReference type="CDD" id="cd13520">
    <property type="entry name" value="PBP2_TAXI_TRAP"/>
    <property type="match status" value="1"/>
</dbReference>
<dbReference type="Pfam" id="PF16868">
    <property type="entry name" value="NMT1_3"/>
    <property type="match status" value="1"/>
</dbReference>
<dbReference type="SUPFAM" id="SSF53850">
    <property type="entry name" value="Periplasmic binding protein-like II"/>
    <property type="match status" value="1"/>
</dbReference>
<proteinExistence type="predicted"/>
<comment type="caution">
    <text evidence="2">The sequence shown here is derived from an EMBL/GenBank/DDBJ whole genome shotgun (WGS) entry which is preliminary data.</text>
</comment>
<reference evidence="2" key="1">
    <citation type="submission" date="2020-03" db="EMBL/GenBank/DDBJ databases">
        <title>Genome of Pelagibius litoralis DSM 21314T.</title>
        <authorList>
            <person name="Wang G."/>
        </authorList>
    </citation>
    <scope>NUCLEOTIDE SEQUENCE</scope>
    <source>
        <strain evidence="2">DSM 21314</strain>
    </source>
</reference>
<gene>
    <name evidence="2" type="ORF">HBA54_16495</name>
</gene>
<dbReference type="NCBIfam" id="TIGR02122">
    <property type="entry name" value="TRAP_TAXI"/>
    <property type="match status" value="1"/>
</dbReference>
<name>A0A967EZD6_9PROT</name>
<protein>
    <submittedName>
        <fullName evidence="2">TAXI family TRAP transporter solute-binding subunit</fullName>
    </submittedName>
</protein>
<dbReference type="Gene3D" id="3.40.190.10">
    <property type="entry name" value="Periplasmic binding protein-like II"/>
    <property type="match status" value="2"/>
</dbReference>
<dbReference type="EMBL" id="JAAQPH010000012">
    <property type="protein sequence ID" value="NIA70208.1"/>
    <property type="molecule type" value="Genomic_DNA"/>
</dbReference>